<accession>S8FF76</accession>
<gene>
    <name evidence="2" type="ORF">FOMPIDRAFT_90754</name>
</gene>
<reference evidence="2 3" key="1">
    <citation type="journal article" date="2012" name="Science">
        <title>The Paleozoic origin of enzymatic lignin decomposition reconstructed from 31 fungal genomes.</title>
        <authorList>
            <person name="Floudas D."/>
            <person name="Binder M."/>
            <person name="Riley R."/>
            <person name="Barry K."/>
            <person name="Blanchette R.A."/>
            <person name="Henrissat B."/>
            <person name="Martinez A.T."/>
            <person name="Otillar R."/>
            <person name="Spatafora J.W."/>
            <person name="Yadav J.S."/>
            <person name="Aerts A."/>
            <person name="Benoit I."/>
            <person name="Boyd A."/>
            <person name="Carlson A."/>
            <person name="Copeland A."/>
            <person name="Coutinho P.M."/>
            <person name="de Vries R.P."/>
            <person name="Ferreira P."/>
            <person name="Findley K."/>
            <person name="Foster B."/>
            <person name="Gaskell J."/>
            <person name="Glotzer D."/>
            <person name="Gorecki P."/>
            <person name="Heitman J."/>
            <person name="Hesse C."/>
            <person name="Hori C."/>
            <person name="Igarashi K."/>
            <person name="Jurgens J.A."/>
            <person name="Kallen N."/>
            <person name="Kersten P."/>
            <person name="Kohler A."/>
            <person name="Kuees U."/>
            <person name="Kumar T.K.A."/>
            <person name="Kuo A."/>
            <person name="LaButti K."/>
            <person name="Larrondo L.F."/>
            <person name="Lindquist E."/>
            <person name="Ling A."/>
            <person name="Lombard V."/>
            <person name="Lucas S."/>
            <person name="Lundell T."/>
            <person name="Martin R."/>
            <person name="McLaughlin D.J."/>
            <person name="Morgenstern I."/>
            <person name="Morin E."/>
            <person name="Murat C."/>
            <person name="Nagy L.G."/>
            <person name="Nolan M."/>
            <person name="Ohm R.A."/>
            <person name="Patyshakuliyeva A."/>
            <person name="Rokas A."/>
            <person name="Ruiz-Duenas F.J."/>
            <person name="Sabat G."/>
            <person name="Salamov A."/>
            <person name="Samejima M."/>
            <person name="Schmutz J."/>
            <person name="Slot J.C."/>
            <person name="St John F."/>
            <person name="Stenlid J."/>
            <person name="Sun H."/>
            <person name="Sun S."/>
            <person name="Syed K."/>
            <person name="Tsang A."/>
            <person name="Wiebenga A."/>
            <person name="Young D."/>
            <person name="Pisabarro A."/>
            <person name="Eastwood D.C."/>
            <person name="Martin F."/>
            <person name="Cullen D."/>
            <person name="Grigoriev I.V."/>
            <person name="Hibbett D.S."/>
        </authorList>
    </citation>
    <scope>NUCLEOTIDE SEQUENCE</scope>
    <source>
        <strain evidence="3">FP-58527</strain>
    </source>
</reference>
<proteinExistence type="predicted"/>
<dbReference type="InParanoid" id="S8FF76"/>
<evidence type="ECO:0000256" key="1">
    <source>
        <dbReference type="SAM" id="MobiDB-lite"/>
    </source>
</evidence>
<keyword evidence="3" id="KW-1185">Reference proteome</keyword>
<feature type="compositionally biased region" description="Acidic residues" evidence="1">
    <location>
        <begin position="99"/>
        <end position="129"/>
    </location>
</feature>
<dbReference type="HOGENOM" id="CLU_1948855_0_0_1"/>
<dbReference type="AlphaFoldDB" id="S8FF76"/>
<evidence type="ECO:0000313" key="2">
    <source>
        <dbReference type="EMBL" id="EPT00111.1"/>
    </source>
</evidence>
<evidence type="ECO:0000313" key="3">
    <source>
        <dbReference type="Proteomes" id="UP000015241"/>
    </source>
</evidence>
<name>S8FF76_FOMSC</name>
<feature type="region of interest" description="Disordered" evidence="1">
    <location>
        <begin position="97"/>
        <end position="129"/>
    </location>
</feature>
<sequence length="129" mass="14965">MARQSPYLLGMVCEALAKYTTDLPGLRYITLEAFDSSQSPNRTTPLLDAKEEDGKFDFKTLMHFIRRGLPVSEDRRVICSTARGLDMSKIEIQVTVTFQEEEEEEEDDSDHEPEDYEDDEDHENEEIDR</sequence>
<dbReference type="Proteomes" id="UP000015241">
    <property type="component" value="Unassembled WGS sequence"/>
</dbReference>
<protein>
    <submittedName>
        <fullName evidence="2">Uncharacterized protein</fullName>
    </submittedName>
</protein>
<organism evidence="2 3">
    <name type="scientific">Fomitopsis schrenkii</name>
    <name type="common">Brown rot fungus</name>
    <dbReference type="NCBI Taxonomy" id="2126942"/>
    <lineage>
        <taxon>Eukaryota</taxon>
        <taxon>Fungi</taxon>
        <taxon>Dikarya</taxon>
        <taxon>Basidiomycota</taxon>
        <taxon>Agaricomycotina</taxon>
        <taxon>Agaricomycetes</taxon>
        <taxon>Polyporales</taxon>
        <taxon>Fomitopsis</taxon>
    </lineage>
</organism>
<dbReference type="EMBL" id="KE504151">
    <property type="protein sequence ID" value="EPT00111.1"/>
    <property type="molecule type" value="Genomic_DNA"/>
</dbReference>